<dbReference type="OrthoDB" id="9772248at2"/>
<dbReference type="PANTHER" id="PTHR43133:SF46">
    <property type="entry name" value="RNA POLYMERASE SIGMA-70 FACTOR ECF SUBFAMILY"/>
    <property type="match status" value="1"/>
</dbReference>
<dbReference type="InterPro" id="IPR013325">
    <property type="entry name" value="RNA_pol_sigma_r2"/>
</dbReference>
<dbReference type="InterPro" id="IPR013249">
    <property type="entry name" value="RNA_pol_sigma70_r4_t2"/>
</dbReference>
<evidence type="ECO:0000313" key="8">
    <source>
        <dbReference type="Proteomes" id="UP000291485"/>
    </source>
</evidence>
<keyword evidence="3" id="KW-0731">Sigma factor</keyword>
<dbReference type="AlphaFoldDB" id="A0A4R0NZG0"/>
<dbReference type="InterPro" id="IPR007627">
    <property type="entry name" value="RNA_pol_sigma70_r2"/>
</dbReference>
<dbReference type="NCBIfam" id="TIGR02985">
    <property type="entry name" value="Sig70_bacteroi1"/>
    <property type="match status" value="1"/>
</dbReference>
<comment type="similarity">
    <text evidence="1">Belongs to the sigma-70 factor family. ECF subfamily.</text>
</comment>
<dbReference type="InterPro" id="IPR014284">
    <property type="entry name" value="RNA_pol_sigma-70_dom"/>
</dbReference>
<dbReference type="NCBIfam" id="TIGR02937">
    <property type="entry name" value="sigma70-ECF"/>
    <property type="match status" value="1"/>
</dbReference>
<dbReference type="GO" id="GO:0003677">
    <property type="term" value="F:DNA binding"/>
    <property type="evidence" value="ECO:0007669"/>
    <property type="project" value="InterPro"/>
</dbReference>
<dbReference type="Pfam" id="PF04542">
    <property type="entry name" value="Sigma70_r2"/>
    <property type="match status" value="1"/>
</dbReference>
<evidence type="ECO:0000259" key="5">
    <source>
        <dbReference type="Pfam" id="PF04542"/>
    </source>
</evidence>
<dbReference type="Gene3D" id="1.10.1740.10">
    <property type="match status" value="1"/>
</dbReference>
<keyword evidence="8" id="KW-1185">Reference proteome</keyword>
<accession>A0A4R0NZG0</accession>
<organism evidence="7 8">
    <name type="scientific">Pedobacter frigidisoli</name>
    <dbReference type="NCBI Taxonomy" id="2530455"/>
    <lineage>
        <taxon>Bacteria</taxon>
        <taxon>Pseudomonadati</taxon>
        <taxon>Bacteroidota</taxon>
        <taxon>Sphingobacteriia</taxon>
        <taxon>Sphingobacteriales</taxon>
        <taxon>Sphingobacteriaceae</taxon>
        <taxon>Pedobacter</taxon>
    </lineage>
</organism>
<feature type="domain" description="RNA polymerase sigma-70 region 2" evidence="5">
    <location>
        <begin position="13"/>
        <end position="78"/>
    </location>
</feature>
<dbReference type="Proteomes" id="UP000291485">
    <property type="component" value="Unassembled WGS sequence"/>
</dbReference>
<sequence>MAEYFDIASFENLFKKHYKFLVLVAYQISKDEAAAEDIVQDFFINFWNRRNEVQIETSFQSYATRAVKNLSLSHIKKQPNAVELTDQISMELQSDYLEEEESLQFKEIADEKVLGLVNLLPSDRKRVFLQYVVDGLSYADIAKANNISINTVKTQMKRAYAFLKAKAAEDPLAIIFIAILLGKGKF</sequence>
<dbReference type="PANTHER" id="PTHR43133">
    <property type="entry name" value="RNA POLYMERASE ECF-TYPE SIGMA FACTO"/>
    <property type="match status" value="1"/>
</dbReference>
<dbReference type="Gene3D" id="1.10.10.10">
    <property type="entry name" value="Winged helix-like DNA-binding domain superfamily/Winged helix DNA-binding domain"/>
    <property type="match status" value="1"/>
</dbReference>
<dbReference type="InterPro" id="IPR014327">
    <property type="entry name" value="RNA_pol_sigma70_bacteroid"/>
</dbReference>
<evidence type="ECO:0000256" key="1">
    <source>
        <dbReference type="ARBA" id="ARBA00010641"/>
    </source>
</evidence>
<evidence type="ECO:0000256" key="3">
    <source>
        <dbReference type="ARBA" id="ARBA00023082"/>
    </source>
</evidence>
<keyword evidence="2" id="KW-0805">Transcription regulation</keyword>
<feature type="domain" description="RNA polymerase sigma factor 70 region 4 type 2" evidence="6">
    <location>
        <begin position="112"/>
        <end position="163"/>
    </location>
</feature>
<dbReference type="SUPFAM" id="SSF88659">
    <property type="entry name" value="Sigma3 and sigma4 domains of RNA polymerase sigma factors"/>
    <property type="match status" value="1"/>
</dbReference>
<comment type="caution">
    <text evidence="7">The sequence shown here is derived from an EMBL/GenBank/DDBJ whole genome shotgun (WGS) entry which is preliminary data.</text>
</comment>
<evidence type="ECO:0000256" key="4">
    <source>
        <dbReference type="ARBA" id="ARBA00023163"/>
    </source>
</evidence>
<evidence type="ECO:0000313" key="7">
    <source>
        <dbReference type="EMBL" id="TCD08267.1"/>
    </source>
</evidence>
<dbReference type="EMBL" id="SJSN01000009">
    <property type="protein sequence ID" value="TCD08267.1"/>
    <property type="molecule type" value="Genomic_DNA"/>
</dbReference>
<reference evidence="7 8" key="1">
    <citation type="submission" date="2019-02" db="EMBL/GenBank/DDBJ databases">
        <title>Pedobacter sp. RP-3-11 sp. nov., isolated from Arctic soil.</title>
        <authorList>
            <person name="Dahal R.H."/>
        </authorList>
    </citation>
    <scope>NUCLEOTIDE SEQUENCE [LARGE SCALE GENOMIC DNA]</scope>
    <source>
        <strain evidence="7 8">RP-3-11</strain>
    </source>
</reference>
<dbReference type="InterPro" id="IPR036388">
    <property type="entry name" value="WH-like_DNA-bd_sf"/>
</dbReference>
<name>A0A4R0NZG0_9SPHI</name>
<evidence type="ECO:0000259" key="6">
    <source>
        <dbReference type="Pfam" id="PF08281"/>
    </source>
</evidence>
<keyword evidence="4" id="KW-0804">Transcription</keyword>
<dbReference type="Pfam" id="PF08281">
    <property type="entry name" value="Sigma70_r4_2"/>
    <property type="match status" value="1"/>
</dbReference>
<dbReference type="SUPFAM" id="SSF88946">
    <property type="entry name" value="Sigma2 domain of RNA polymerase sigma factors"/>
    <property type="match status" value="1"/>
</dbReference>
<protein>
    <submittedName>
        <fullName evidence="7">RNA polymerase sigma-70 factor</fullName>
    </submittedName>
</protein>
<dbReference type="InterPro" id="IPR013324">
    <property type="entry name" value="RNA_pol_sigma_r3/r4-like"/>
</dbReference>
<gene>
    <name evidence="7" type="ORF">EZ449_12725</name>
</gene>
<dbReference type="GO" id="GO:0016987">
    <property type="term" value="F:sigma factor activity"/>
    <property type="evidence" value="ECO:0007669"/>
    <property type="project" value="UniProtKB-KW"/>
</dbReference>
<dbReference type="InterPro" id="IPR039425">
    <property type="entry name" value="RNA_pol_sigma-70-like"/>
</dbReference>
<evidence type="ECO:0000256" key="2">
    <source>
        <dbReference type="ARBA" id="ARBA00023015"/>
    </source>
</evidence>
<dbReference type="GO" id="GO:0006352">
    <property type="term" value="P:DNA-templated transcription initiation"/>
    <property type="evidence" value="ECO:0007669"/>
    <property type="project" value="InterPro"/>
</dbReference>
<proteinExistence type="inferred from homology"/>
<dbReference type="RefSeq" id="WP_131559324.1">
    <property type="nucleotide sequence ID" value="NZ_SJSN01000009.1"/>
</dbReference>